<dbReference type="SUPFAM" id="SSF56112">
    <property type="entry name" value="Protein kinase-like (PK-like)"/>
    <property type="match status" value="1"/>
</dbReference>
<organism evidence="2 3">
    <name type="scientific">Racocetra fulgida</name>
    <dbReference type="NCBI Taxonomy" id="60492"/>
    <lineage>
        <taxon>Eukaryota</taxon>
        <taxon>Fungi</taxon>
        <taxon>Fungi incertae sedis</taxon>
        <taxon>Mucoromycota</taxon>
        <taxon>Glomeromycotina</taxon>
        <taxon>Glomeromycetes</taxon>
        <taxon>Diversisporales</taxon>
        <taxon>Gigasporaceae</taxon>
        <taxon>Racocetra</taxon>
    </lineage>
</organism>
<feature type="non-terminal residue" evidence="2">
    <location>
        <position position="188"/>
    </location>
</feature>
<protein>
    <submittedName>
        <fullName evidence="2">2432_t:CDS:1</fullName>
    </submittedName>
</protein>
<dbReference type="GO" id="GO:0004672">
    <property type="term" value="F:protein kinase activity"/>
    <property type="evidence" value="ECO:0007669"/>
    <property type="project" value="InterPro"/>
</dbReference>
<proteinExistence type="predicted"/>
<comment type="caution">
    <text evidence="2">The sequence shown here is derived from an EMBL/GenBank/DDBJ whole genome shotgun (WGS) entry which is preliminary data.</text>
</comment>
<dbReference type="Gene3D" id="1.10.510.10">
    <property type="entry name" value="Transferase(Phosphotransferase) domain 1"/>
    <property type="match status" value="2"/>
</dbReference>
<dbReference type="GO" id="GO:0005524">
    <property type="term" value="F:ATP binding"/>
    <property type="evidence" value="ECO:0007669"/>
    <property type="project" value="InterPro"/>
</dbReference>
<name>A0A9N9E6U4_9GLOM</name>
<dbReference type="PANTHER" id="PTHR24362">
    <property type="entry name" value="SERINE/THREONINE-PROTEIN KINASE NEK"/>
    <property type="match status" value="1"/>
</dbReference>
<dbReference type="InterPro" id="IPR011009">
    <property type="entry name" value="Kinase-like_dom_sf"/>
</dbReference>
<evidence type="ECO:0000313" key="3">
    <source>
        <dbReference type="Proteomes" id="UP000789396"/>
    </source>
</evidence>
<evidence type="ECO:0000259" key="1">
    <source>
        <dbReference type="PROSITE" id="PS50011"/>
    </source>
</evidence>
<dbReference type="Proteomes" id="UP000789396">
    <property type="component" value="Unassembled WGS sequence"/>
</dbReference>
<dbReference type="OrthoDB" id="2387401at2759"/>
<dbReference type="PROSITE" id="PS50011">
    <property type="entry name" value="PROTEIN_KINASE_DOM"/>
    <property type="match status" value="1"/>
</dbReference>
<dbReference type="AlphaFoldDB" id="A0A9N9E6U4"/>
<dbReference type="EMBL" id="CAJVPZ010015522">
    <property type="protein sequence ID" value="CAG8666837.1"/>
    <property type="molecule type" value="Genomic_DNA"/>
</dbReference>
<dbReference type="PANTHER" id="PTHR24362:SF309">
    <property type="entry name" value="PROTEIN KINASE DOMAIN-CONTAINING PROTEIN"/>
    <property type="match status" value="1"/>
</dbReference>
<dbReference type="Pfam" id="PF00069">
    <property type="entry name" value="Pkinase"/>
    <property type="match status" value="1"/>
</dbReference>
<accession>A0A9N9E6U4</accession>
<gene>
    <name evidence="2" type="ORF">RFULGI_LOCUS9068</name>
</gene>
<reference evidence="2" key="1">
    <citation type="submission" date="2021-06" db="EMBL/GenBank/DDBJ databases">
        <authorList>
            <person name="Kallberg Y."/>
            <person name="Tangrot J."/>
            <person name="Rosling A."/>
        </authorList>
    </citation>
    <scope>NUCLEOTIDE SEQUENCE</scope>
    <source>
        <strain evidence="2">IN212</strain>
    </source>
</reference>
<sequence>LRRVLNETFHEKSWDERYEILLEISLCISKLHDVKIIHKNLHSGNILLDRQSGMTISDLGLCKPLDNENSKDVYGVIPYVAPELPKETPPHIKKLLSKCLDANPEGRPTMQQIHKKLDSWKHKIRDNPSSNVYKEFQLANEDWKKNSSSKKLNLTIHEKAVYKSQILKFKTSKPINAINGMAKISSIT</sequence>
<evidence type="ECO:0000313" key="2">
    <source>
        <dbReference type="EMBL" id="CAG8666837.1"/>
    </source>
</evidence>
<feature type="domain" description="Protein kinase" evidence="1">
    <location>
        <begin position="1"/>
        <end position="188"/>
    </location>
</feature>
<keyword evidence="3" id="KW-1185">Reference proteome</keyword>
<dbReference type="InterPro" id="IPR000719">
    <property type="entry name" value="Prot_kinase_dom"/>
</dbReference>